<evidence type="ECO:0000259" key="2">
    <source>
        <dbReference type="Pfam" id="PF13550"/>
    </source>
</evidence>
<feature type="region of interest" description="Disordered" evidence="1">
    <location>
        <begin position="1"/>
        <end position="23"/>
    </location>
</feature>
<evidence type="ECO:0000313" key="5">
    <source>
        <dbReference type="Proteomes" id="UP000094329"/>
    </source>
</evidence>
<dbReference type="RefSeq" id="WP_069314554.1">
    <property type="nucleotide sequence ID" value="NZ_MDTU01000008.1"/>
</dbReference>
<evidence type="ECO:0000256" key="1">
    <source>
        <dbReference type="SAM" id="MobiDB-lite"/>
    </source>
</evidence>
<protein>
    <recommendedName>
        <fullName evidence="6">Tip attachment protein J domain-containing protein</fullName>
    </recommendedName>
</protein>
<evidence type="ECO:0000313" key="4">
    <source>
        <dbReference type="EMBL" id="ODN41042.1"/>
    </source>
</evidence>
<sequence length="1094" mass="122047">MTDYIYGSGGGGKGGGGVHTPTEAPNTLSANAIVTLVDLLGEGEIEGLVDGAKSVYFDDTPLQNADGSFNFEGVTLKSSNGTPSQSYLPGFEESTTEETIGVKITKAQPVVRTIGRKETNELRVKLGLDALTEYATNGDIHGSKVHVRMYLNDVLVVNHEIEGKTTSKFEQTFSIKVSPGYYIAEIKDSNTVPTDPDEFVAWKRAGAQAQTENFYKETTFTYPYTLKVERVTEDAESTRIQNGIYLTSVTDVIDTKLSYPNSAVVGLEFSAAQFGNQLPKRSYLVRGIKIQVPSNYEPSTRVYSGIWDGTFKTEYCNNPAWVFYDLLTNERYGAGNYLVESDLDKWELYSIAQYCDELVPDGRGGSQPRFCCNLAINNQNQALQVITQLTSIFRGMAYDAAGTIQFSQDRPREPSRLVTQTDVVNGQFDYQTTSIKGLHSVCVVAFRNPDLNYAIDQEVVEDAGRIARIGERRLEITAVGCTSRAQAMRQGLWALQSEAQSDMISYKATQDHVNSLPSDIIKIFDPEMDREEGAAGLIKAIAGNTITLDRDVNLGTQNTLMTFSGQQGIQEYKVITAPTSTRLELDRNANENVGTSWVLYHATEPKQWRITAITEEEDGNYIINAIAHDPDKYRVIDEERSLGVSKENAVVPSLQVPRNYRLENSVVYNGGVAQAVLIIAFDGDDNAAYYEYQTRSNSGNYSDIQKTNINQIELHSTGCTYTFRVRSVGWFGQTSGYSTFTCSSSLEQKIPENVSRFVSAHSGSNAILEWAKNPELYVKHYEIRFGLSWENSILIAELDSTTLHLPNPRPGTYLIKAITHWGIKSTQATTLELVDIDALNIIKQYDYADDGWPGEFNKTAVSEDNCIQLFSYYFWGGMTEHWADYSEQWQNIKPGVLAADISEGDYISQVYDLGKVMRCRLYAEMEVTQSNAALSWGNMQKNWSHYTLENSWSWLGSPEACGFEVQAATSTDNQTWTEYGPITSSFKQFRYARFKVILKRFDPQYTPAIKHLRCMFDVPEIAYNVDNFPVSDSGSTYIYPEALQQKVAAVATIQSGDTGDQIKLQKTLSQVLVQIFDKNGVAKAGEVDLYIRGH</sequence>
<dbReference type="InterPro" id="IPR055385">
    <property type="entry name" value="GpJ_HDII-ins2"/>
</dbReference>
<proteinExistence type="predicted"/>
<accession>A0ABX2ZWV9</accession>
<dbReference type="Proteomes" id="UP000094329">
    <property type="component" value="Unassembled WGS sequence"/>
</dbReference>
<dbReference type="PANTHER" id="PTHR36251:SF2">
    <property type="entry name" value="GIFSY-2 PROPHAGE HOST SPECIFICITY PROTEIN J, PHAGE LAMBDA"/>
    <property type="match status" value="1"/>
</dbReference>
<name>A0ABX2ZWV9_9GAMM</name>
<dbReference type="Pfam" id="PF13550">
    <property type="entry name" value="Phage-tail_3"/>
    <property type="match status" value="1"/>
</dbReference>
<organism evidence="4 5">
    <name type="scientific">Piscirickettsia litoralis</name>
    <dbReference type="NCBI Taxonomy" id="1891921"/>
    <lineage>
        <taxon>Bacteria</taxon>
        <taxon>Pseudomonadati</taxon>
        <taxon>Pseudomonadota</taxon>
        <taxon>Gammaproteobacteria</taxon>
        <taxon>Thiotrichales</taxon>
        <taxon>Piscirickettsiaceae</taxon>
        <taxon>Piscirickettsia</taxon>
    </lineage>
</organism>
<dbReference type="EMBL" id="MDTU01000008">
    <property type="protein sequence ID" value="ODN41042.1"/>
    <property type="molecule type" value="Genomic_DNA"/>
</dbReference>
<gene>
    <name evidence="4" type="ORF">BGC07_18605</name>
</gene>
<keyword evidence="5" id="KW-1185">Reference proteome</keyword>
<dbReference type="Pfam" id="PF24801">
    <property type="entry name" value="FNIII-A_GpJ"/>
    <property type="match status" value="1"/>
</dbReference>
<evidence type="ECO:0008006" key="6">
    <source>
        <dbReference type="Google" id="ProtNLM"/>
    </source>
</evidence>
<reference evidence="4 5" key="1">
    <citation type="submission" date="2016-08" db="EMBL/GenBank/DDBJ databases">
        <title>Draft genome sequence of Candidatus Piscirickettsia litoralis, from seawater.</title>
        <authorList>
            <person name="Wan X."/>
            <person name="Lee A.J."/>
            <person name="Hou S."/>
            <person name="Donachie S.P."/>
        </authorList>
    </citation>
    <scope>NUCLEOTIDE SEQUENCE [LARGE SCALE GENOMIC DNA]</scope>
    <source>
        <strain evidence="4 5">Y2</strain>
    </source>
</reference>
<comment type="caution">
    <text evidence="4">The sequence shown here is derived from an EMBL/GenBank/DDBJ whole genome shotgun (WGS) entry which is preliminary data.</text>
</comment>
<feature type="domain" description="Tip attachment protein J" evidence="2">
    <location>
        <begin position="378"/>
        <end position="529"/>
    </location>
</feature>
<dbReference type="InterPro" id="IPR053171">
    <property type="entry name" value="Viral_Tip_Attach_Protein"/>
</dbReference>
<dbReference type="InterPro" id="IPR032876">
    <property type="entry name" value="J_dom"/>
</dbReference>
<feature type="compositionally biased region" description="Gly residues" evidence="1">
    <location>
        <begin position="7"/>
        <end position="18"/>
    </location>
</feature>
<dbReference type="PANTHER" id="PTHR36251">
    <property type="entry name" value="FELS-1 PROPHAGE HOST SPECIFICITY PROTEIN-RELATED"/>
    <property type="match status" value="1"/>
</dbReference>
<feature type="domain" description="Tip attachment protein J HDII-ins2" evidence="3">
    <location>
        <begin position="95"/>
        <end position="180"/>
    </location>
</feature>
<evidence type="ECO:0000259" key="3">
    <source>
        <dbReference type="Pfam" id="PF24801"/>
    </source>
</evidence>